<protein>
    <submittedName>
        <fullName evidence="2">Uncharacterized protein</fullName>
    </submittedName>
</protein>
<dbReference type="EMBL" id="MHRK01000035">
    <property type="protein sequence ID" value="OHA23389.1"/>
    <property type="molecule type" value="Genomic_DNA"/>
</dbReference>
<evidence type="ECO:0000313" key="2">
    <source>
        <dbReference type="EMBL" id="OHA23389.1"/>
    </source>
</evidence>
<gene>
    <name evidence="2" type="ORF">A3C72_03605</name>
</gene>
<evidence type="ECO:0000313" key="3">
    <source>
        <dbReference type="Proteomes" id="UP000177130"/>
    </source>
</evidence>
<evidence type="ECO:0000256" key="1">
    <source>
        <dbReference type="SAM" id="Phobius"/>
    </source>
</evidence>
<name>A0A1G2MJN9_9BACT</name>
<comment type="caution">
    <text evidence="2">The sequence shown here is derived from an EMBL/GenBank/DDBJ whole genome shotgun (WGS) entry which is preliminary data.</text>
</comment>
<feature type="transmembrane region" description="Helical" evidence="1">
    <location>
        <begin position="12"/>
        <end position="41"/>
    </location>
</feature>
<proteinExistence type="predicted"/>
<dbReference type="Proteomes" id="UP000177130">
    <property type="component" value="Unassembled WGS sequence"/>
</dbReference>
<organism evidence="2 3">
    <name type="scientific">Candidatus Taylorbacteria bacterium RIFCSPHIGHO2_02_FULL_43_32b</name>
    <dbReference type="NCBI Taxonomy" id="1802306"/>
    <lineage>
        <taxon>Bacteria</taxon>
        <taxon>Candidatus Tayloriibacteriota</taxon>
    </lineage>
</organism>
<sequence length="85" mass="9625">MKSVIIRLGLDAILFLAVFMLPWWVSISLAIIFSMLVVNYLEILFVGLVIDSVQFGGQVGSVPFFFLIFCTVLYFAVLSVKKRIF</sequence>
<reference evidence="2 3" key="1">
    <citation type="journal article" date="2016" name="Nat. Commun.">
        <title>Thousands of microbial genomes shed light on interconnected biogeochemical processes in an aquifer system.</title>
        <authorList>
            <person name="Anantharaman K."/>
            <person name="Brown C.T."/>
            <person name="Hug L.A."/>
            <person name="Sharon I."/>
            <person name="Castelle C.J."/>
            <person name="Probst A.J."/>
            <person name="Thomas B.C."/>
            <person name="Singh A."/>
            <person name="Wilkins M.J."/>
            <person name="Karaoz U."/>
            <person name="Brodie E.L."/>
            <person name="Williams K.H."/>
            <person name="Hubbard S.S."/>
            <person name="Banfield J.F."/>
        </authorList>
    </citation>
    <scope>NUCLEOTIDE SEQUENCE [LARGE SCALE GENOMIC DNA]</scope>
</reference>
<keyword evidence="1" id="KW-1133">Transmembrane helix</keyword>
<dbReference type="STRING" id="1802306.A3C72_03605"/>
<accession>A0A1G2MJN9</accession>
<feature type="transmembrane region" description="Helical" evidence="1">
    <location>
        <begin position="61"/>
        <end position="80"/>
    </location>
</feature>
<keyword evidence="1" id="KW-0472">Membrane</keyword>
<dbReference type="AlphaFoldDB" id="A0A1G2MJN9"/>
<keyword evidence="1" id="KW-0812">Transmembrane</keyword>